<proteinExistence type="predicted"/>
<keyword evidence="3" id="KW-1185">Reference proteome</keyword>
<reference evidence="2" key="1">
    <citation type="submission" date="2022-07" db="EMBL/GenBank/DDBJ databases">
        <authorList>
            <person name="Macas J."/>
            <person name="Novak P."/>
            <person name="Neumann P."/>
        </authorList>
    </citation>
    <scope>NUCLEOTIDE SEQUENCE</scope>
</reference>
<dbReference type="SUPFAM" id="SSF56672">
    <property type="entry name" value="DNA/RNA polymerases"/>
    <property type="match status" value="1"/>
</dbReference>
<sequence>MNILPKLISVEQAGFMKGRDISDHILVAQEMINSLDRKVRGTNLIVKLDMAKAFDRISWFLQAVLSKFGCSHIFVTLVMNHLKSTHFSVLINGSPKGYFQPQRGVKQGDPLSPYLFILATEVLSRGLKCLVSSNQIKPFWIGPEGHPVTHLCYVDDILIFLNGEARSIQNFNKFLGQYQRASGQAINFEKSNFGCGKTSLARIRKMERLLGMTKINLPMKYLGSNLHKGINRKNYCHGILQSFDKKLTTWKQKHLNFGGRMVLIKHVLNTIPLHLLAVDTLPKAICRSLEKRMAHFLWGSNATKRKYHWIRWKDLCLPYEEGGLGFRSLVDIEKAFSLKLWWKWRNNNSGWAQFCQARYPRGLNMTPKATDSVIWKRICKIHDVGQALCIQDEAGEYIWSSETNGRFSLSSAFHEIRRTRNIAFSFKHTWNTHQQSQIQVFLWKLLHKILPFPDNLQRFNTIIFPTMCPFCKKESEFMEHVLLTCSFSWFI</sequence>
<name>A0AAV0DM30_9ASTE</name>
<gene>
    <name evidence="2" type="ORF">CEPIT_LOCUS16857</name>
</gene>
<evidence type="ECO:0000313" key="2">
    <source>
        <dbReference type="EMBL" id="CAH9104660.1"/>
    </source>
</evidence>
<evidence type="ECO:0000313" key="3">
    <source>
        <dbReference type="Proteomes" id="UP001152523"/>
    </source>
</evidence>
<dbReference type="CDD" id="cd01650">
    <property type="entry name" value="RT_nLTR_like"/>
    <property type="match status" value="1"/>
</dbReference>
<comment type="caution">
    <text evidence="2">The sequence shown here is derived from an EMBL/GenBank/DDBJ whole genome shotgun (WGS) entry which is preliminary data.</text>
</comment>
<dbReference type="PANTHER" id="PTHR33116">
    <property type="entry name" value="REVERSE TRANSCRIPTASE ZINC-BINDING DOMAIN-CONTAINING PROTEIN-RELATED-RELATED"/>
    <property type="match status" value="1"/>
</dbReference>
<dbReference type="PROSITE" id="PS50878">
    <property type="entry name" value="RT_POL"/>
    <property type="match status" value="1"/>
</dbReference>
<dbReference type="Pfam" id="PF00078">
    <property type="entry name" value="RVT_1"/>
    <property type="match status" value="1"/>
</dbReference>
<organism evidence="2 3">
    <name type="scientific">Cuscuta epithymum</name>
    <dbReference type="NCBI Taxonomy" id="186058"/>
    <lineage>
        <taxon>Eukaryota</taxon>
        <taxon>Viridiplantae</taxon>
        <taxon>Streptophyta</taxon>
        <taxon>Embryophyta</taxon>
        <taxon>Tracheophyta</taxon>
        <taxon>Spermatophyta</taxon>
        <taxon>Magnoliopsida</taxon>
        <taxon>eudicotyledons</taxon>
        <taxon>Gunneridae</taxon>
        <taxon>Pentapetalae</taxon>
        <taxon>asterids</taxon>
        <taxon>lamiids</taxon>
        <taxon>Solanales</taxon>
        <taxon>Convolvulaceae</taxon>
        <taxon>Cuscuteae</taxon>
        <taxon>Cuscuta</taxon>
        <taxon>Cuscuta subgen. Cuscuta</taxon>
    </lineage>
</organism>
<dbReference type="PANTHER" id="PTHR33116:SF67">
    <property type="entry name" value="REVERSE TRANSCRIPTASE"/>
    <property type="match status" value="1"/>
</dbReference>
<evidence type="ECO:0000259" key="1">
    <source>
        <dbReference type="PROSITE" id="PS50878"/>
    </source>
</evidence>
<dbReference type="InterPro" id="IPR043502">
    <property type="entry name" value="DNA/RNA_pol_sf"/>
</dbReference>
<accession>A0AAV0DM30</accession>
<dbReference type="InterPro" id="IPR000477">
    <property type="entry name" value="RT_dom"/>
</dbReference>
<protein>
    <recommendedName>
        <fullName evidence="1">Reverse transcriptase domain-containing protein</fullName>
    </recommendedName>
</protein>
<dbReference type="InterPro" id="IPR026960">
    <property type="entry name" value="RVT-Znf"/>
</dbReference>
<dbReference type="Pfam" id="PF13966">
    <property type="entry name" value="zf-RVT"/>
    <property type="match status" value="1"/>
</dbReference>
<dbReference type="AlphaFoldDB" id="A0AAV0DM30"/>
<dbReference type="Proteomes" id="UP001152523">
    <property type="component" value="Unassembled WGS sequence"/>
</dbReference>
<feature type="domain" description="Reverse transcriptase" evidence="1">
    <location>
        <begin position="1"/>
        <end position="226"/>
    </location>
</feature>
<dbReference type="EMBL" id="CAMAPF010000128">
    <property type="protein sequence ID" value="CAH9104660.1"/>
    <property type="molecule type" value="Genomic_DNA"/>
</dbReference>